<feature type="transmembrane region" description="Helical" evidence="1">
    <location>
        <begin position="14"/>
        <end position="31"/>
    </location>
</feature>
<keyword evidence="3" id="KW-1185">Reference proteome</keyword>
<evidence type="ECO:0000256" key="1">
    <source>
        <dbReference type="SAM" id="Phobius"/>
    </source>
</evidence>
<evidence type="ECO:0000313" key="2">
    <source>
        <dbReference type="EMBL" id="MDR6226795.1"/>
    </source>
</evidence>
<keyword evidence="1" id="KW-0472">Membrane</keyword>
<organism evidence="2 3">
    <name type="scientific">Desmospora profundinema</name>
    <dbReference type="NCBI Taxonomy" id="1571184"/>
    <lineage>
        <taxon>Bacteria</taxon>
        <taxon>Bacillati</taxon>
        <taxon>Bacillota</taxon>
        <taxon>Bacilli</taxon>
        <taxon>Bacillales</taxon>
        <taxon>Thermoactinomycetaceae</taxon>
        <taxon>Desmospora</taxon>
    </lineage>
</organism>
<feature type="transmembrane region" description="Helical" evidence="1">
    <location>
        <begin position="101"/>
        <end position="125"/>
    </location>
</feature>
<dbReference type="Proteomes" id="UP001185012">
    <property type="component" value="Unassembled WGS sequence"/>
</dbReference>
<evidence type="ECO:0000313" key="3">
    <source>
        <dbReference type="Proteomes" id="UP001185012"/>
    </source>
</evidence>
<gene>
    <name evidence="2" type="ORF">JOE21_002805</name>
</gene>
<feature type="transmembrane region" description="Helical" evidence="1">
    <location>
        <begin position="68"/>
        <end position="89"/>
    </location>
</feature>
<sequence length="133" mass="15743">MAWRPSISLIIRKLFVLAVFLFTIETIYIPHFNSIEYVFIIYIGMLVTSILAERLVKKHENWWKWIRIGFLYLLGAVLTLAVFLFANFGDDPSMLAFAFPYYLPVIVTVFFIFWTIDWIGQYVLLKYGVKRSE</sequence>
<dbReference type="RefSeq" id="WP_309867177.1">
    <property type="nucleotide sequence ID" value="NZ_JAVDQG010000006.1"/>
</dbReference>
<name>A0ABU1ISQ0_9BACL</name>
<reference evidence="2 3" key="1">
    <citation type="submission" date="2023-07" db="EMBL/GenBank/DDBJ databases">
        <title>Genomic Encyclopedia of Type Strains, Phase IV (KMG-IV): sequencing the most valuable type-strain genomes for metagenomic binning, comparative biology and taxonomic classification.</title>
        <authorList>
            <person name="Goeker M."/>
        </authorList>
    </citation>
    <scope>NUCLEOTIDE SEQUENCE [LARGE SCALE GENOMIC DNA]</scope>
    <source>
        <strain evidence="2 3">DSM 45903</strain>
    </source>
</reference>
<keyword evidence="1" id="KW-1133">Transmembrane helix</keyword>
<comment type="caution">
    <text evidence="2">The sequence shown here is derived from an EMBL/GenBank/DDBJ whole genome shotgun (WGS) entry which is preliminary data.</text>
</comment>
<feature type="transmembrane region" description="Helical" evidence="1">
    <location>
        <begin position="37"/>
        <end position="56"/>
    </location>
</feature>
<proteinExistence type="predicted"/>
<keyword evidence="1" id="KW-0812">Transmembrane</keyword>
<dbReference type="EMBL" id="JAVDQG010000006">
    <property type="protein sequence ID" value="MDR6226795.1"/>
    <property type="molecule type" value="Genomic_DNA"/>
</dbReference>
<accession>A0ABU1ISQ0</accession>
<protein>
    <submittedName>
        <fullName evidence="2">Membrane protein</fullName>
    </submittedName>
</protein>